<gene>
    <name evidence="3" type="ORF">UFOVP1414_45</name>
    <name evidence="2" type="ORF">UFOVP442_32</name>
</gene>
<feature type="region of interest" description="Disordered" evidence="1">
    <location>
        <begin position="85"/>
        <end position="112"/>
    </location>
</feature>
<proteinExistence type="predicted"/>
<protein>
    <submittedName>
        <fullName evidence="2">Uncharacterized protein</fullName>
    </submittedName>
</protein>
<reference evidence="2" key="1">
    <citation type="submission" date="2020-04" db="EMBL/GenBank/DDBJ databases">
        <authorList>
            <person name="Chiriac C."/>
            <person name="Salcher M."/>
            <person name="Ghai R."/>
            <person name="Kavagutti S V."/>
        </authorList>
    </citation>
    <scope>NUCLEOTIDE SEQUENCE</scope>
</reference>
<sequence length="160" mass="17898">MLVLQKAGDGGYSSPLLHDRYQILEVGGVRKGSFTVIDLVKLDNSYLADFKAVFRHPTKGEGFGDPIVFTSIKEAEAFLEDIVSGKKSPTVSKNERRSAASTPKPKAEKKRSMASVTRELILAGEVSDDEIFKKVVEEFPTFRRTSVDWYREELKKKGLL</sequence>
<dbReference type="EMBL" id="LR797380">
    <property type="protein sequence ID" value="CAB4211903.1"/>
    <property type="molecule type" value="Genomic_DNA"/>
</dbReference>
<dbReference type="EMBL" id="LR796419">
    <property type="protein sequence ID" value="CAB4142595.1"/>
    <property type="molecule type" value="Genomic_DNA"/>
</dbReference>
<evidence type="ECO:0000313" key="3">
    <source>
        <dbReference type="EMBL" id="CAB4211903.1"/>
    </source>
</evidence>
<evidence type="ECO:0000313" key="2">
    <source>
        <dbReference type="EMBL" id="CAB4142595.1"/>
    </source>
</evidence>
<organism evidence="2">
    <name type="scientific">uncultured Caudovirales phage</name>
    <dbReference type="NCBI Taxonomy" id="2100421"/>
    <lineage>
        <taxon>Viruses</taxon>
        <taxon>Duplodnaviria</taxon>
        <taxon>Heunggongvirae</taxon>
        <taxon>Uroviricota</taxon>
        <taxon>Caudoviricetes</taxon>
        <taxon>Peduoviridae</taxon>
        <taxon>Maltschvirus</taxon>
        <taxon>Maltschvirus maltsch</taxon>
    </lineage>
</organism>
<name>A0A6J5M6G1_9CAUD</name>
<accession>A0A6J5M6G1</accession>
<evidence type="ECO:0000256" key="1">
    <source>
        <dbReference type="SAM" id="MobiDB-lite"/>
    </source>
</evidence>